<protein>
    <submittedName>
        <fullName evidence="1">Uncharacterized protein</fullName>
    </submittedName>
</protein>
<name>A0A4Y1R5R3_PRUDU</name>
<organism evidence="1">
    <name type="scientific">Prunus dulcis</name>
    <name type="common">Almond</name>
    <name type="synonym">Amygdalus dulcis</name>
    <dbReference type="NCBI Taxonomy" id="3755"/>
    <lineage>
        <taxon>Eukaryota</taxon>
        <taxon>Viridiplantae</taxon>
        <taxon>Streptophyta</taxon>
        <taxon>Embryophyta</taxon>
        <taxon>Tracheophyta</taxon>
        <taxon>Spermatophyta</taxon>
        <taxon>Magnoliopsida</taxon>
        <taxon>eudicotyledons</taxon>
        <taxon>Gunneridae</taxon>
        <taxon>Pentapetalae</taxon>
        <taxon>rosids</taxon>
        <taxon>fabids</taxon>
        <taxon>Rosales</taxon>
        <taxon>Rosaceae</taxon>
        <taxon>Amygdaloideae</taxon>
        <taxon>Amygdaleae</taxon>
        <taxon>Prunus</taxon>
    </lineage>
</organism>
<accession>A0A4Y1R5R3</accession>
<sequence length="282" mass="31637">MQPPILFPLPPSKQSASEMNMTFEYFQIRFRNSYFRSVLAKEQFSLCLTMAFSSSIKIDGLLNMVTIRISDNNFLKWSFQLYSLLQGSELFEHFDGSIVPPLKFAILDELGVTSQVIATYKEWMKTIKALLSLLIATMSDEALEYLTQAGVKVSDDDLMIATLNGLPPEYDMIKIVLIARNSSISLKDFKAQLLVVEQTVEAANLNPFCYGHPPSPKLSSMAAQSSYMPNHVWIADSDTYHHIVADVSSLHHVTPCESAEQVLVGNEEGQANHQHPTQRIES</sequence>
<dbReference type="AlphaFoldDB" id="A0A4Y1R5R3"/>
<reference evidence="1" key="1">
    <citation type="journal article" date="2019" name="Science">
        <title>Mutation of a bHLH transcription factor allowed almond domestication.</title>
        <authorList>
            <person name="Sanchez-Perez R."/>
            <person name="Pavan S."/>
            <person name="Mazzeo R."/>
            <person name="Moldovan C."/>
            <person name="Aiese Cigliano R."/>
            <person name="Del Cueto J."/>
            <person name="Ricciardi F."/>
            <person name="Lotti C."/>
            <person name="Ricciardi L."/>
            <person name="Dicenta F."/>
            <person name="Lopez-Marques R.L."/>
            <person name="Lindberg Moller B."/>
        </authorList>
    </citation>
    <scope>NUCLEOTIDE SEQUENCE</scope>
</reference>
<dbReference type="PANTHER" id="PTHR47481:SF22">
    <property type="entry name" value="RETROTRANSPOSON GAG DOMAIN-CONTAINING PROTEIN"/>
    <property type="match status" value="1"/>
</dbReference>
<gene>
    <name evidence="1" type="ORF">Prudu_009165</name>
</gene>
<evidence type="ECO:0000313" key="1">
    <source>
        <dbReference type="EMBL" id="BBG99462.1"/>
    </source>
</evidence>
<dbReference type="EMBL" id="AP019299">
    <property type="protein sequence ID" value="BBG99462.1"/>
    <property type="molecule type" value="Genomic_DNA"/>
</dbReference>
<proteinExistence type="predicted"/>
<dbReference type="PANTHER" id="PTHR47481">
    <property type="match status" value="1"/>
</dbReference>